<feature type="region of interest" description="Disordered" evidence="1">
    <location>
        <begin position="1"/>
        <end position="77"/>
    </location>
</feature>
<protein>
    <submittedName>
        <fullName evidence="2">Uncharacterized protein</fullName>
    </submittedName>
</protein>
<organism evidence="2">
    <name type="scientific">Podoviridae sp. ctW0z17</name>
    <dbReference type="NCBI Taxonomy" id="2825254"/>
    <lineage>
        <taxon>Viruses</taxon>
        <taxon>Duplodnaviria</taxon>
        <taxon>Heunggongvirae</taxon>
        <taxon>Uroviricota</taxon>
        <taxon>Caudoviricetes</taxon>
    </lineage>
</organism>
<proteinExistence type="predicted"/>
<feature type="compositionally biased region" description="Polar residues" evidence="1">
    <location>
        <begin position="56"/>
        <end position="68"/>
    </location>
</feature>
<dbReference type="EMBL" id="BK016161">
    <property type="protein sequence ID" value="DAF99212.1"/>
    <property type="molecule type" value="Genomic_DNA"/>
</dbReference>
<sequence>MHKIMMQLHGGGGGGGSVEPIKQSAPGSTAAATIDSATEGERQSLLQKLSKARGRSYTNKTGGQLTSDSVKKMLLGE</sequence>
<evidence type="ECO:0000313" key="2">
    <source>
        <dbReference type="EMBL" id="DAF99212.1"/>
    </source>
</evidence>
<evidence type="ECO:0000256" key="1">
    <source>
        <dbReference type="SAM" id="MobiDB-lite"/>
    </source>
</evidence>
<name>A0A8S5UXP6_9CAUD</name>
<reference evidence="2" key="1">
    <citation type="journal article" date="2021" name="Proc. Natl. Acad. Sci. U.S.A.">
        <title>A Catalog of Tens of Thousands of Viruses from Human Metagenomes Reveals Hidden Associations with Chronic Diseases.</title>
        <authorList>
            <person name="Tisza M.J."/>
            <person name="Buck C.B."/>
        </authorList>
    </citation>
    <scope>NUCLEOTIDE SEQUENCE</scope>
    <source>
        <strain evidence="2">CtW0z17</strain>
    </source>
</reference>
<accession>A0A8S5UXP6</accession>